<dbReference type="EMBL" id="DF846971">
    <property type="protein sequence ID" value="GAT51176.1"/>
    <property type="molecule type" value="Genomic_DNA"/>
</dbReference>
<evidence type="ECO:0000313" key="1">
    <source>
        <dbReference type="EMBL" id="GAT51176.1"/>
    </source>
</evidence>
<protein>
    <submittedName>
        <fullName evidence="1">Uncharacterized protein</fullName>
    </submittedName>
</protein>
<sequence length="384" mass="43546">MSSRSVQQPRVPEGLLVDIDLDEPRNENTGVTLPSSAEIQAQRVPNVVLGYRWLSEEQQAAHEAIRSQLSKCLAELITPIDSVEVCVGLFESISKACATHAIDMDTLLQERTFERTSYSGPRTIFHPVIEAQKSLLENALGHPPPSAEHLPMVVRALLAYSAPLRRDTRRDIEDACLLLGSPHDNWLFQCIRCTSDSFLWEATFNKRFYPDAVLLESPTRSLITIDFSLLEFQRRMQVEKHATFEFIAFKHLWMLSFHNIAVPGPRPSTRVSAQRYRPPVDIDEWWVFLGGRGYGRHPPPMPGAYVSLDLEPALTLRLSDIDVASKHLSNEAFRRVDERITWRLPSGCCYAFKLPDSFQDSEGLHVELEGTLQGKLTLEVPEWS</sequence>
<dbReference type="Proteomes" id="UP000815677">
    <property type="component" value="Unassembled WGS sequence"/>
</dbReference>
<evidence type="ECO:0000313" key="2">
    <source>
        <dbReference type="Proteomes" id="UP000815677"/>
    </source>
</evidence>
<organism evidence="1 2">
    <name type="scientific">Mycena chlorophos</name>
    <name type="common">Agaric fungus</name>
    <name type="synonym">Agaricus chlorophos</name>
    <dbReference type="NCBI Taxonomy" id="658473"/>
    <lineage>
        <taxon>Eukaryota</taxon>
        <taxon>Fungi</taxon>
        <taxon>Dikarya</taxon>
        <taxon>Basidiomycota</taxon>
        <taxon>Agaricomycotina</taxon>
        <taxon>Agaricomycetes</taxon>
        <taxon>Agaricomycetidae</taxon>
        <taxon>Agaricales</taxon>
        <taxon>Marasmiineae</taxon>
        <taxon>Mycenaceae</taxon>
        <taxon>Mycena</taxon>
    </lineage>
</organism>
<proteinExistence type="predicted"/>
<accession>A0ABQ0LMN4</accession>
<keyword evidence="2" id="KW-1185">Reference proteome</keyword>
<name>A0ABQ0LMN4_MYCCL</name>
<gene>
    <name evidence="1" type="ORF">MCHLO_08339</name>
</gene>
<reference evidence="1" key="1">
    <citation type="submission" date="2014-09" db="EMBL/GenBank/DDBJ databases">
        <title>Genome sequence of the luminous mushroom Mycena chlorophos for searching fungal bioluminescence genes.</title>
        <authorList>
            <person name="Tanaka Y."/>
            <person name="Kasuga D."/>
            <person name="Oba Y."/>
            <person name="Hase S."/>
            <person name="Sato K."/>
            <person name="Oba Y."/>
            <person name="Sakakibara Y."/>
        </authorList>
    </citation>
    <scope>NUCLEOTIDE SEQUENCE</scope>
</reference>